<sequence length="559" mass="58455">MTRNSTYRQVASSRSGSGGGTDTGGGGRGTGHGQTSGTPAVVRQGVVARIQPESEEKMALLVKTVGGGQGYQALWYSGAAPGKGKDQWWRAVGRAVVSPWGTQGSREEAIGRAGEEPAYHEPDNILHAAHAVSAAKTRAASITYWSANGTSPRDRAGLSSRDASEQTQVGGGVPAKRQGGGESSKYHMKPGYGCKQTDDLRDVSKAHAMIARPGVGDVLERQSRRASSVEGGAPARQYLPLALSLLGAAKVGEERGNAGVAEMVPEGVRAGRRPALILGLALADDGTVSRGVLGQKSLLDYRGSPIFNCGSACRRGTVAYTEWPAVGGGGKRREIQVKSADDGNDRMRVIPSIAAKGTNRSESRNRSWATALSTLNTMVFTIGDLGTMLSRDIKQDPSKIGSSMTRQEPAPREPSVVKTETRSLARRLPSGLSFREAATGGVEVGEAGAGAAGLQAAGIPRGERRLLIGGEDGARIEEDLGGCAHDWTRAGEDGHDRDSRENGSTRVETTGMIEGGAAKNPPERERDPILILLPAALLEGQTRAAKGETAHGSRVMGRC</sequence>
<accession>A0AAD7F1D0</accession>
<feature type="region of interest" description="Disordered" evidence="1">
    <location>
        <begin position="1"/>
        <end position="42"/>
    </location>
</feature>
<reference evidence="2" key="1">
    <citation type="submission" date="2023-03" db="EMBL/GenBank/DDBJ databases">
        <title>Massive genome expansion in bonnet fungi (Mycena s.s.) driven by repeated elements and novel gene families across ecological guilds.</title>
        <authorList>
            <consortium name="Lawrence Berkeley National Laboratory"/>
            <person name="Harder C.B."/>
            <person name="Miyauchi S."/>
            <person name="Viragh M."/>
            <person name="Kuo A."/>
            <person name="Thoen E."/>
            <person name="Andreopoulos B."/>
            <person name="Lu D."/>
            <person name="Skrede I."/>
            <person name="Drula E."/>
            <person name="Henrissat B."/>
            <person name="Morin E."/>
            <person name="Kohler A."/>
            <person name="Barry K."/>
            <person name="LaButti K."/>
            <person name="Morin E."/>
            <person name="Salamov A."/>
            <person name="Lipzen A."/>
            <person name="Mereny Z."/>
            <person name="Hegedus B."/>
            <person name="Baldrian P."/>
            <person name="Stursova M."/>
            <person name="Weitz H."/>
            <person name="Taylor A."/>
            <person name="Grigoriev I.V."/>
            <person name="Nagy L.G."/>
            <person name="Martin F."/>
            <person name="Kauserud H."/>
        </authorList>
    </citation>
    <scope>NUCLEOTIDE SEQUENCE</scope>
    <source>
        <strain evidence="2">CBHHK002</strain>
    </source>
</reference>
<feature type="compositionally biased region" description="Gly residues" evidence="1">
    <location>
        <begin position="16"/>
        <end position="34"/>
    </location>
</feature>
<dbReference type="AlphaFoldDB" id="A0AAD7F1D0"/>
<gene>
    <name evidence="2" type="ORF">DFH08DRAFT_931091</name>
</gene>
<comment type="caution">
    <text evidence="2">The sequence shown here is derived from an EMBL/GenBank/DDBJ whole genome shotgun (WGS) entry which is preliminary data.</text>
</comment>
<dbReference type="Proteomes" id="UP001218218">
    <property type="component" value="Unassembled WGS sequence"/>
</dbReference>
<keyword evidence="3" id="KW-1185">Reference proteome</keyword>
<name>A0AAD7F1D0_9AGAR</name>
<evidence type="ECO:0000313" key="3">
    <source>
        <dbReference type="Proteomes" id="UP001218218"/>
    </source>
</evidence>
<feature type="compositionally biased region" description="Gly residues" evidence="1">
    <location>
        <begin position="169"/>
        <end position="182"/>
    </location>
</feature>
<feature type="compositionally biased region" description="Polar residues" evidence="1">
    <location>
        <begin position="1"/>
        <end position="11"/>
    </location>
</feature>
<feature type="region of interest" description="Disordered" evidence="1">
    <location>
        <begin position="488"/>
        <end position="526"/>
    </location>
</feature>
<proteinExistence type="predicted"/>
<organism evidence="2 3">
    <name type="scientific">Mycena albidolilacea</name>
    <dbReference type="NCBI Taxonomy" id="1033008"/>
    <lineage>
        <taxon>Eukaryota</taxon>
        <taxon>Fungi</taxon>
        <taxon>Dikarya</taxon>
        <taxon>Basidiomycota</taxon>
        <taxon>Agaricomycotina</taxon>
        <taxon>Agaricomycetes</taxon>
        <taxon>Agaricomycetidae</taxon>
        <taxon>Agaricales</taxon>
        <taxon>Marasmiineae</taxon>
        <taxon>Mycenaceae</taxon>
        <taxon>Mycena</taxon>
    </lineage>
</organism>
<evidence type="ECO:0000313" key="2">
    <source>
        <dbReference type="EMBL" id="KAJ7360715.1"/>
    </source>
</evidence>
<feature type="compositionally biased region" description="Basic and acidic residues" evidence="1">
    <location>
        <begin position="488"/>
        <end position="503"/>
    </location>
</feature>
<feature type="region of interest" description="Disordered" evidence="1">
    <location>
        <begin position="146"/>
        <end position="198"/>
    </location>
</feature>
<feature type="region of interest" description="Disordered" evidence="1">
    <location>
        <begin position="398"/>
        <end position="423"/>
    </location>
</feature>
<protein>
    <submittedName>
        <fullName evidence="2">Uncharacterized protein</fullName>
    </submittedName>
</protein>
<evidence type="ECO:0000256" key="1">
    <source>
        <dbReference type="SAM" id="MobiDB-lite"/>
    </source>
</evidence>
<dbReference type="EMBL" id="JARIHO010000005">
    <property type="protein sequence ID" value="KAJ7360715.1"/>
    <property type="molecule type" value="Genomic_DNA"/>
</dbReference>